<dbReference type="AlphaFoldDB" id="K0S370"/>
<keyword evidence="3" id="KW-1185">Reference proteome</keyword>
<dbReference type="EMBL" id="AGNL01022562">
    <property type="protein sequence ID" value="EJK59655.1"/>
    <property type="molecule type" value="Genomic_DNA"/>
</dbReference>
<dbReference type="Proteomes" id="UP000266841">
    <property type="component" value="Unassembled WGS sequence"/>
</dbReference>
<comment type="caution">
    <text evidence="2">The sequence shown here is derived from an EMBL/GenBank/DDBJ whole genome shotgun (WGS) entry which is preliminary data.</text>
</comment>
<feature type="region of interest" description="Disordered" evidence="1">
    <location>
        <begin position="233"/>
        <end position="258"/>
    </location>
</feature>
<organism evidence="2 3">
    <name type="scientific">Thalassiosira oceanica</name>
    <name type="common">Marine diatom</name>
    <dbReference type="NCBI Taxonomy" id="159749"/>
    <lineage>
        <taxon>Eukaryota</taxon>
        <taxon>Sar</taxon>
        <taxon>Stramenopiles</taxon>
        <taxon>Ochrophyta</taxon>
        <taxon>Bacillariophyta</taxon>
        <taxon>Coscinodiscophyceae</taxon>
        <taxon>Thalassiosirophycidae</taxon>
        <taxon>Thalassiosirales</taxon>
        <taxon>Thalassiosiraceae</taxon>
        <taxon>Thalassiosira</taxon>
    </lineage>
</organism>
<evidence type="ECO:0000313" key="3">
    <source>
        <dbReference type="Proteomes" id="UP000266841"/>
    </source>
</evidence>
<feature type="compositionally biased region" description="Low complexity" evidence="1">
    <location>
        <begin position="237"/>
        <end position="249"/>
    </location>
</feature>
<gene>
    <name evidence="2" type="ORF">THAOC_20088</name>
</gene>
<sequence>MMRCRRWNEAGLLILLSSATATATLVELFGLRMINKGRGALPGKVRFCGSPLATCIYVGSSVLSLITKPSVSTVESKSTVTSKSLRSHLSLRGGKPHPGKVRHFHVQGVADPASTIVTSAVEEGLAVEAGPWPWKRLVELTLLSDLEMSFFRRGSKALVVEKGARRAVDKTRPCTFPDRGITFLSVLEMSFGLPPHLLRSRRKTAQTCRPHNTSSRRREKKVFALQPFLPTPANPATTTTTTTTTTTRTNKCGSRGSRLAEKRSLSDIDQYRVEGYICIERVSYLCTLEKGLTFSSQIAKLEEGNEKKGIGYGNKSESVLS</sequence>
<accession>K0S370</accession>
<evidence type="ECO:0000313" key="2">
    <source>
        <dbReference type="EMBL" id="EJK59655.1"/>
    </source>
</evidence>
<proteinExistence type="predicted"/>
<reference evidence="2 3" key="1">
    <citation type="journal article" date="2012" name="Genome Biol.">
        <title>Genome and low-iron response of an oceanic diatom adapted to chronic iron limitation.</title>
        <authorList>
            <person name="Lommer M."/>
            <person name="Specht M."/>
            <person name="Roy A.S."/>
            <person name="Kraemer L."/>
            <person name="Andreson R."/>
            <person name="Gutowska M.A."/>
            <person name="Wolf J."/>
            <person name="Bergner S.V."/>
            <person name="Schilhabel M.B."/>
            <person name="Klostermeier U.C."/>
            <person name="Beiko R.G."/>
            <person name="Rosenstiel P."/>
            <person name="Hippler M."/>
            <person name="Laroche J."/>
        </authorList>
    </citation>
    <scope>NUCLEOTIDE SEQUENCE [LARGE SCALE GENOMIC DNA]</scope>
    <source>
        <strain evidence="2 3">CCMP1005</strain>
    </source>
</reference>
<protein>
    <submittedName>
        <fullName evidence="2">Uncharacterized protein</fullName>
    </submittedName>
</protein>
<evidence type="ECO:0000256" key="1">
    <source>
        <dbReference type="SAM" id="MobiDB-lite"/>
    </source>
</evidence>
<name>K0S370_THAOC</name>